<dbReference type="EMBL" id="CP002869">
    <property type="protein sequence ID" value="AEI40907.1"/>
    <property type="molecule type" value="Genomic_DNA"/>
</dbReference>
<evidence type="ECO:0000313" key="3">
    <source>
        <dbReference type="Proteomes" id="UP000006620"/>
    </source>
</evidence>
<sequence>MALTANMIFVNLPVRDLKKSRAFFEAVGFEFNDQYSDDTAACLVISEQIFAMLLTHEKFLSFSTKEICDTARSSEVILALTAQSKAHVDEIVEKVRQAGGKPAKEPLDYGFMYGWNFEDVDGHHWEVFFMDPSAAQQG</sequence>
<name>F8F596_PAEMK</name>
<dbReference type="InterPro" id="IPR004360">
    <property type="entry name" value="Glyas_Fos-R_dOase_dom"/>
</dbReference>
<dbReference type="InterPro" id="IPR037523">
    <property type="entry name" value="VOC_core"/>
</dbReference>
<dbReference type="RefSeq" id="WP_013916068.1">
    <property type="nucleotide sequence ID" value="NC_015690.1"/>
</dbReference>
<dbReference type="InterPro" id="IPR029068">
    <property type="entry name" value="Glyas_Bleomycin-R_OHBP_Dase"/>
</dbReference>
<dbReference type="PATRIC" id="fig|1036673.3.peg.2114"/>
<reference evidence="2 3" key="2">
    <citation type="journal article" date="2013" name="Genome Announc.">
        <title>Genome Sequence of Growth-Improving Paenibacillus mucilaginosus Strain KNP414.</title>
        <authorList>
            <person name="Lu J.J."/>
            <person name="Wang J.F."/>
            <person name="Hu X.F."/>
        </authorList>
    </citation>
    <scope>NUCLEOTIDE SEQUENCE [LARGE SCALE GENOMIC DNA]</scope>
    <source>
        <strain evidence="2 3">KNP414</strain>
    </source>
</reference>
<evidence type="ECO:0000313" key="2">
    <source>
        <dbReference type="EMBL" id="AEI40907.1"/>
    </source>
</evidence>
<dbReference type="Pfam" id="PF00903">
    <property type="entry name" value="Glyoxalase"/>
    <property type="match status" value="1"/>
</dbReference>
<dbReference type="PANTHER" id="PTHR36503:SF2">
    <property type="entry name" value="BLR2408 PROTEIN"/>
    <property type="match status" value="1"/>
</dbReference>
<dbReference type="AlphaFoldDB" id="F8F596"/>
<dbReference type="Gene3D" id="3.10.180.10">
    <property type="entry name" value="2,3-Dihydroxybiphenyl 1,2-Dioxygenase, domain 1"/>
    <property type="match status" value="1"/>
</dbReference>
<protein>
    <recommendedName>
        <fullName evidence="1">VOC domain-containing protein</fullName>
    </recommendedName>
</protein>
<organism evidence="2 3">
    <name type="scientific">Paenibacillus mucilaginosus (strain KNP414)</name>
    <dbReference type="NCBI Taxonomy" id="1036673"/>
    <lineage>
        <taxon>Bacteria</taxon>
        <taxon>Bacillati</taxon>
        <taxon>Bacillota</taxon>
        <taxon>Bacilli</taxon>
        <taxon>Bacillales</taxon>
        <taxon>Paenibacillaceae</taxon>
        <taxon>Paenibacillus</taxon>
    </lineage>
</organism>
<dbReference type="PROSITE" id="PS51819">
    <property type="entry name" value="VOC"/>
    <property type="match status" value="1"/>
</dbReference>
<proteinExistence type="predicted"/>
<dbReference type="HOGENOM" id="CLU_046006_21_0_9"/>
<dbReference type="KEGG" id="pms:KNP414_02346"/>
<evidence type="ECO:0000259" key="1">
    <source>
        <dbReference type="PROSITE" id="PS51819"/>
    </source>
</evidence>
<feature type="domain" description="VOC" evidence="1">
    <location>
        <begin position="6"/>
        <end position="130"/>
    </location>
</feature>
<gene>
    <name evidence="2" type="ordered locus">KNP414_02346</name>
</gene>
<accession>F8F596</accession>
<dbReference type="PANTHER" id="PTHR36503">
    <property type="entry name" value="BLR2520 PROTEIN"/>
    <property type="match status" value="1"/>
</dbReference>
<dbReference type="Proteomes" id="UP000006620">
    <property type="component" value="Chromosome"/>
</dbReference>
<dbReference type="SUPFAM" id="SSF54593">
    <property type="entry name" value="Glyoxalase/Bleomycin resistance protein/Dihydroxybiphenyl dioxygenase"/>
    <property type="match status" value="1"/>
</dbReference>
<reference evidence="3" key="1">
    <citation type="submission" date="2011-06" db="EMBL/GenBank/DDBJ databases">
        <title>Complete genome sequence of Paenibacillus mucilaginosus KNP414.</title>
        <authorList>
            <person name="Wang J."/>
            <person name="Hu S."/>
            <person name="Hu X."/>
            <person name="Zhang B."/>
            <person name="Dong D."/>
            <person name="Zhang S."/>
            <person name="Zhao K."/>
            <person name="Wu D."/>
        </authorList>
    </citation>
    <scope>NUCLEOTIDE SEQUENCE [LARGE SCALE GENOMIC DNA]</scope>
    <source>
        <strain evidence="3">KNP414</strain>
    </source>
</reference>